<dbReference type="Pfam" id="PF13189">
    <property type="entry name" value="Cytidylate_kin2"/>
    <property type="match status" value="1"/>
</dbReference>
<keyword evidence="1" id="KW-0418">Kinase</keyword>
<evidence type="ECO:0000313" key="1">
    <source>
        <dbReference type="EMBL" id="QAR33264.1"/>
    </source>
</evidence>
<organism evidence="1 2">
    <name type="scientific">Geovibrio thiophilus</name>
    <dbReference type="NCBI Taxonomy" id="139438"/>
    <lineage>
        <taxon>Bacteria</taxon>
        <taxon>Pseudomonadati</taxon>
        <taxon>Deferribacterota</taxon>
        <taxon>Deferribacteres</taxon>
        <taxon>Deferribacterales</taxon>
        <taxon>Geovibrionaceae</taxon>
        <taxon>Geovibrio</taxon>
    </lineage>
</organism>
<name>A0A410JYN0_9BACT</name>
<dbReference type="GO" id="GO:0016301">
    <property type="term" value="F:kinase activity"/>
    <property type="evidence" value="ECO:0007669"/>
    <property type="project" value="UniProtKB-KW"/>
</dbReference>
<dbReference type="EMBL" id="CP035108">
    <property type="protein sequence ID" value="QAR33264.1"/>
    <property type="molecule type" value="Genomic_DNA"/>
</dbReference>
<keyword evidence="1" id="KW-0808">Transferase</keyword>
<protein>
    <submittedName>
        <fullName evidence="1">Cytidylate kinase-like family protein</fullName>
    </submittedName>
</protein>
<dbReference type="RefSeq" id="WP_128466550.1">
    <property type="nucleotide sequence ID" value="NZ_CP035108.1"/>
</dbReference>
<gene>
    <name evidence="1" type="ORF">EP073_07570</name>
</gene>
<proteinExistence type="predicted"/>
<dbReference type="Gene3D" id="3.40.50.300">
    <property type="entry name" value="P-loop containing nucleotide triphosphate hydrolases"/>
    <property type="match status" value="1"/>
</dbReference>
<dbReference type="KEGG" id="gtl:EP073_07570"/>
<dbReference type="AlphaFoldDB" id="A0A410JYN0"/>
<reference evidence="1 2" key="1">
    <citation type="submission" date="2019-01" db="EMBL/GenBank/DDBJ databases">
        <title>Geovibrio thiophilus DSM 11263, complete genome.</title>
        <authorList>
            <person name="Spring S."/>
            <person name="Bunk B."/>
            <person name="Sproer C."/>
        </authorList>
    </citation>
    <scope>NUCLEOTIDE SEQUENCE [LARGE SCALE GENOMIC DNA]</scope>
    <source>
        <strain evidence="1 2">DSM 11263</strain>
    </source>
</reference>
<evidence type="ECO:0000313" key="2">
    <source>
        <dbReference type="Proteomes" id="UP000287502"/>
    </source>
</evidence>
<sequence length="231" mass="26795">MAVITVSRQFGCGGEYVAEKVAEKLGFKLFHKELIKYIAILTDTDEEKVNRFDEEQHSNFRSFMSDYFDADLFSNVFKDEKINKVNDMIKNDETISFFDTYADQEPVFDSKRFSSMVELIIRNLATDTNCVIMGRGSQCILEDEPNCLHIRLVAPFDDRVKWLTDKEELEAAKAAEQIKAIEKHKKSYIKHYYKRDIDDVSLYHSVFNLSKTSNDNLADMIIACAKSFLKF</sequence>
<dbReference type="InterPro" id="IPR027417">
    <property type="entry name" value="P-loop_NTPase"/>
</dbReference>
<accession>A0A410JYN0</accession>
<keyword evidence="2" id="KW-1185">Reference proteome</keyword>
<dbReference type="Proteomes" id="UP000287502">
    <property type="component" value="Chromosome"/>
</dbReference>
<dbReference type="OrthoDB" id="7929987at2"/>